<dbReference type="GO" id="GO:0004930">
    <property type="term" value="F:G protein-coupled receptor activity"/>
    <property type="evidence" value="ECO:0007669"/>
    <property type="project" value="InterPro"/>
</dbReference>
<feature type="transmembrane region" description="Helical" evidence="5">
    <location>
        <begin position="210"/>
        <end position="232"/>
    </location>
</feature>
<dbReference type="EMBL" id="JAIZAY010000009">
    <property type="protein sequence ID" value="KAJ8036420.1"/>
    <property type="molecule type" value="Genomic_DNA"/>
</dbReference>
<feature type="transmembrane region" description="Helical" evidence="5">
    <location>
        <begin position="28"/>
        <end position="47"/>
    </location>
</feature>
<evidence type="ECO:0000256" key="2">
    <source>
        <dbReference type="ARBA" id="ARBA00022692"/>
    </source>
</evidence>
<feature type="transmembrane region" description="Helical" evidence="5">
    <location>
        <begin position="54"/>
        <end position="76"/>
    </location>
</feature>
<reference evidence="7" key="1">
    <citation type="submission" date="2021-10" db="EMBL/GenBank/DDBJ databases">
        <title>Tropical sea cucumber genome reveals ecological adaptation and Cuvierian tubules defense mechanism.</title>
        <authorList>
            <person name="Chen T."/>
        </authorList>
    </citation>
    <scope>NUCLEOTIDE SEQUENCE</scope>
    <source>
        <strain evidence="7">Nanhai2018</strain>
        <tissue evidence="7">Muscle</tissue>
    </source>
</reference>
<evidence type="ECO:0000259" key="6">
    <source>
        <dbReference type="PROSITE" id="PS50261"/>
    </source>
</evidence>
<evidence type="ECO:0000256" key="3">
    <source>
        <dbReference type="ARBA" id="ARBA00022989"/>
    </source>
</evidence>
<dbReference type="AlphaFoldDB" id="A0A9Q1H8G0"/>
<keyword evidence="2 5" id="KW-0812">Transmembrane</keyword>
<dbReference type="GO" id="GO:0016020">
    <property type="term" value="C:membrane"/>
    <property type="evidence" value="ECO:0007669"/>
    <property type="project" value="UniProtKB-SubCell"/>
</dbReference>
<dbReference type="PANTHER" id="PTHR47767:SF1">
    <property type="entry name" value="ADHESION G PROTEIN-COUPLED RECEPTOR G7"/>
    <property type="match status" value="1"/>
</dbReference>
<name>A0A9Q1H8G0_HOLLE</name>
<comment type="caution">
    <text evidence="7">The sequence shown here is derived from an EMBL/GenBank/DDBJ whole genome shotgun (WGS) entry which is preliminary data.</text>
</comment>
<feature type="transmembrane region" description="Helical" evidence="5">
    <location>
        <begin position="186"/>
        <end position="204"/>
    </location>
</feature>
<comment type="subcellular location">
    <subcellularLocation>
        <location evidence="1">Membrane</location>
        <topology evidence="1">Multi-pass membrane protein</topology>
    </subcellularLocation>
</comment>
<dbReference type="InterPro" id="IPR053066">
    <property type="entry name" value="ADGR_G7"/>
</dbReference>
<accession>A0A9Q1H8G0</accession>
<dbReference type="Gene3D" id="1.20.1070.10">
    <property type="entry name" value="Rhodopsin 7-helix transmembrane proteins"/>
    <property type="match status" value="1"/>
</dbReference>
<gene>
    <name evidence="7" type="ORF">HOLleu_20381</name>
</gene>
<evidence type="ECO:0000313" key="7">
    <source>
        <dbReference type="EMBL" id="KAJ8036420.1"/>
    </source>
</evidence>
<dbReference type="Pfam" id="PF00002">
    <property type="entry name" value="7tm_2"/>
    <property type="match status" value="1"/>
</dbReference>
<keyword evidence="8" id="KW-1185">Reference proteome</keyword>
<dbReference type="InterPro" id="IPR000832">
    <property type="entry name" value="GPCR_2_secretin-like"/>
</dbReference>
<evidence type="ECO:0000313" key="8">
    <source>
        <dbReference type="Proteomes" id="UP001152320"/>
    </source>
</evidence>
<dbReference type="GO" id="GO:0007166">
    <property type="term" value="P:cell surface receptor signaling pathway"/>
    <property type="evidence" value="ECO:0007669"/>
    <property type="project" value="InterPro"/>
</dbReference>
<protein>
    <submittedName>
        <fullName evidence="7">Adhesion G-protein coupled receptor G4</fullName>
    </submittedName>
</protein>
<organism evidence="7 8">
    <name type="scientific">Holothuria leucospilota</name>
    <name type="common">Black long sea cucumber</name>
    <name type="synonym">Mertensiothuria leucospilota</name>
    <dbReference type="NCBI Taxonomy" id="206669"/>
    <lineage>
        <taxon>Eukaryota</taxon>
        <taxon>Metazoa</taxon>
        <taxon>Echinodermata</taxon>
        <taxon>Eleutherozoa</taxon>
        <taxon>Echinozoa</taxon>
        <taxon>Holothuroidea</taxon>
        <taxon>Aspidochirotacea</taxon>
        <taxon>Aspidochirotida</taxon>
        <taxon>Holothuriidae</taxon>
        <taxon>Holothuria</taxon>
    </lineage>
</organism>
<feature type="domain" description="G-protein coupled receptors family 2 profile 2" evidence="6">
    <location>
        <begin position="18"/>
        <end position="234"/>
    </location>
</feature>
<dbReference type="OrthoDB" id="5961629at2759"/>
<dbReference type="InterPro" id="IPR017981">
    <property type="entry name" value="GPCR_2-like_7TM"/>
</dbReference>
<proteinExistence type="predicted"/>
<dbReference type="Proteomes" id="UP001152320">
    <property type="component" value="Chromosome 9"/>
</dbReference>
<keyword evidence="3 5" id="KW-1133">Transmembrane helix</keyword>
<sequence length="412" mass="46227">MDFSNKVYLYKRLCLNCRKLRSNRPQQIILNLCFALLGLYLSFLIGIEQVHLEIGCTVFGAFIHFFTLSSVAWMSVEATNMYLLFVKVFNANIRHFILKASLVGWGKEISLTDICICNCSPFSVLSCFPDSDSMIFYISVLGVVGLLITYNFIIFVLVTRKLTCARKKVLKANLSKEETFRRLQNVVAISILLGVTWIFGLLSFGELREASNFIFCALNSFQGLCIFVLFCVRQKEVRSTWKTWLLQAVGRAGQDGPVSSTDAEGMSKRKLINEAKSTSDTKTNSKVELSDLKSDTSEQGVSLATPCSEAQNCPNFYAEVKGTPFDNVKPTYSSDVDPKARNLPPIPEEGHYAKKIISGIEKHGSFTTTETPDLYMEIGEVEACTYNENEYQPLALEEVDMVEYADIPSRKS</sequence>
<evidence type="ECO:0000256" key="5">
    <source>
        <dbReference type="SAM" id="Phobius"/>
    </source>
</evidence>
<dbReference type="PROSITE" id="PS50261">
    <property type="entry name" value="G_PROTEIN_RECEP_F2_4"/>
    <property type="match status" value="1"/>
</dbReference>
<keyword evidence="4 5" id="KW-0472">Membrane</keyword>
<dbReference type="CDD" id="cd15040">
    <property type="entry name" value="7tmB2_Adhesion"/>
    <property type="match status" value="1"/>
</dbReference>
<keyword evidence="7" id="KW-0675">Receptor</keyword>
<evidence type="ECO:0000256" key="1">
    <source>
        <dbReference type="ARBA" id="ARBA00004141"/>
    </source>
</evidence>
<evidence type="ECO:0000256" key="4">
    <source>
        <dbReference type="ARBA" id="ARBA00023136"/>
    </source>
</evidence>
<dbReference type="PANTHER" id="PTHR47767">
    <property type="entry name" value="ADHESION G PROTEIN-COUPLED RECEPTOR G7"/>
    <property type="match status" value="1"/>
</dbReference>
<feature type="transmembrane region" description="Helical" evidence="5">
    <location>
        <begin position="134"/>
        <end position="158"/>
    </location>
</feature>